<evidence type="ECO:0000313" key="4">
    <source>
        <dbReference type="Proteomes" id="UP001458415"/>
    </source>
</evidence>
<accession>A0ABV1WD67</accession>
<dbReference type="SUPFAM" id="SSF53474">
    <property type="entry name" value="alpha/beta-Hydrolases"/>
    <property type="match status" value="1"/>
</dbReference>
<name>A0ABV1WD67_9ACTN</name>
<keyword evidence="3" id="KW-0378">Hydrolase</keyword>
<sequence>MLPHLHQAGHRVYRPYLRGFGPTRFREADRLRSGQAGALGQDLSDFVEALDLHDVVVAGHDWGARAGYVVGALFPEADPGADRRLGGIRDQPGRHLRAVSTGPCLLVRVVRRNRPRSPGAGPRPARLLPLPVEILVARVGLRRAGVRSGGHGVGQPRLGRDQRPCLSASLGRGTR</sequence>
<dbReference type="RefSeq" id="WP_425276320.1">
    <property type="nucleotide sequence ID" value="NZ_MUBM01000209.1"/>
</dbReference>
<dbReference type="InterPro" id="IPR000073">
    <property type="entry name" value="AB_hydrolase_1"/>
</dbReference>
<keyword evidence="4" id="KW-1185">Reference proteome</keyword>
<protein>
    <submittedName>
        <fullName evidence="3">Alpha/beta fold hydrolase</fullName>
    </submittedName>
</protein>
<dbReference type="GO" id="GO:0016787">
    <property type="term" value="F:hydrolase activity"/>
    <property type="evidence" value="ECO:0007669"/>
    <property type="project" value="UniProtKB-KW"/>
</dbReference>
<reference evidence="3 4" key="1">
    <citation type="submission" date="2024-06" db="EMBL/GenBank/DDBJ databases">
        <title>The Natural Products Discovery Center: Release of the First 8490 Sequenced Strains for Exploring Actinobacteria Biosynthetic Diversity.</title>
        <authorList>
            <person name="Kalkreuter E."/>
            <person name="Kautsar S.A."/>
            <person name="Yang D."/>
            <person name="Bader C.D."/>
            <person name="Teijaro C.N."/>
            <person name="Fluegel L."/>
            <person name="Davis C.M."/>
            <person name="Simpson J.R."/>
            <person name="Lauterbach L."/>
            <person name="Steele A.D."/>
            <person name="Gui C."/>
            <person name="Meng S."/>
            <person name="Li G."/>
            <person name="Viehrig K."/>
            <person name="Ye F."/>
            <person name="Su P."/>
            <person name="Kiefer A.F."/>
            <person name="Nichols A."/>
            <person name="Cepeda A.J."/>
            <person name="Yan W."/>
            <person name="Fan B."/>
            <person name="Jiang Y."/>
            <person name="Adhikari A."/>
            <person name="Zheng C.-J."/>
            <person name="Schuster L."/>
            <person name="Cowan T.M."/>
            <person name="Smanski M.J."/>
            <person name="Chevrette M.G."/>
            <person name="De Carvalho L.P.S."/>
            <person name="Shen B."/>
        </authorList>
    </citation>
    <scope>NUCLEOTIDE SEQUENCE [LARGE SCALE GENOMIC DNA]</scope>
    <source>
        <strain evidence="3 4">NPDC000634</strain>
    </source>
</reference>
<proteinExistence type="predicted"/>
<gene>
    <name evidence="3" type="ORF">ABT317_35645</name>
</gene>
<evidence type="ECO:0000313" key="3">
    <source>
        <dbReference type="EMBL" id="MER6982165.1"/>
    </source>
</evidence>
<feature type="region of interest" description="Disordered" evidence="1">
    <location>
        <begin position="146"/>
        <end position="175"/>
    </location>
</feature>
<comment type="caution">
    <text evidence="3">The sequence shown here is derived from an EMBL/GenBank/DDBJ whole genome shotgun (WGS) entry which is preliminary data.</text>
</comment>
<dbReference type="EMBL" id="JBEPCU010000953">
    <property type="protein sequence ID" value="MER6982165.1"/>
    <property type="molecule type" value="Genomic_DNA"/>
</dbReference>
<dbReference type="Proteomes" id="UP001458415">
    <property type="component" value="Unassembled WGS sequence"/>
</dbReference>
<evidence type="ECO:0000256" key="1">
    <source>
        <dbReference type="SAM" id="MobiDB-lite"/>
    </source>
</evidence>
<organism evidence="3 4">
    <name type="scientific">Streptomyces carpinensis</name>
    <dbReference type="NCBI Taxonomy" id="66369"/>
    <lineage>
        <taxon>Bacteria</taxon>
        <taxon>Bacillati</taxon>
        <taxon>Actinomycetota</taxon>
        <taxon>Actinomycetes</taxon>
        <taxon>Kitasatosporales</taxon>
        <taxon>Streptomycetaceae</taxon>
        <taxon>Streptomyces</taxon>
    </lineage>
</organism>
<evidence type="ECO:0000259" key="2">
    <source>
        <dbReference type="Pfam" id="PF00561"/>
    </source>
</evidence>
<dbReference type="InterPro" id="IPR029058">
    <property type="entry name" value="AB_hydrolase_fold"/>
</dbReference>
<feature type="domain" description="AB hydrolase-1" evidence="2">
    <location>
        <begin position="1"/>
        <end position="75"/>
    </location>
</feature>
<dbReference type="Gene3D" id="3.40.50.1820">
    <property type="entry name" value="alpha/beta hydrolase"/>
    <property type="match status" value="1"/>
</dbReference>
<dbReference type="Pfam" id="PF00561">
    <property type="entry name" value="Abhydrolase_1"/>
    <property type="match status" value="1"/>
</dbReference>